<dbReference type="AlphaFoldDB" id="A0A0A9G2T6"/>
<reference evidence="1" key="2">
    <citation type="journal article" date="2015" name="Data Brief">
        <title>Shoot transcriptome of the giant reed, Arundo donax.</title>
        <authorList>
            <person name="Barrero R.A."/>
            <person name="Guerrero F.D."/>
            <person name="Moolhuijzen P."/>
            <person name="Goolsby J.A."/>
            <person name="Tidwell J."/>
            <person name="Bellgard S.E."/>
            <person name="Bellgard M.I."/>
        </authorList>
    </citation>
    <scope>NUCLEOTIDE SEQUENCE</scope>
    <source>
        <tissue evidence="1">Shoot tissue taken approximately 20 cm above the soil surface</tissue>
    </source>
</reference>
<reference evidence="1" key="1">
    <citation type="submission" date="2014-09" db="EMBL/GenBank/DDBJ databases">
        <authorList>
            <person name="Magalhaes I.L.F."/>
            <person name="Oliveira U."/>
            <person name="Santos F.R."/>
            <person name="Vidigal T.H.D.A."/>
            <person name="Brescovit A.D."/>
            <person name="Santos A.J."/>
        </authorList>
    </citation>
    <scope>NUCLEOTIDE SEQUENCE</scope>
    <source>
        <tissue evidence="1">Shoot tissue taken approximately 20 cm above the soil surface</tissue>
    </source>
</reference>
<accession>A0A0A9G2T6</accession>
<proteinExistence type="predicted"/>
<protein>
    <submittedName>
        <fullName evidence="1">Uncharacterized protein</fullName>
    </submittedName>
</protein>
<sequence length="33" mass="3685">MCCSKVAQTLLDGSTPNTHYITKFTKERLLVVS</sequence>
<dbReference type="EMBL" id="GBRH01178506">
    <property type="protein sequence ID" value="JAE19390.1"/>
    <property type="molecule type" value="Transcribed_RNA"/>
</dbReference>
<name>A0A0A9G2T6_ARUDO</name>
<evidence type="ECO:0000313" key="1">
    <source>
        <dbReference type="EMBL" id="JAE19390.1"/>
    </source>
</evidence>
<organism evidence="1">
    <name type="scientific">Arundo donax</name>
    <name type="common">Giant reed</name>
    <name type="synonym">Donax arundinaceus</name>
    <dbReference type="NCBI Taxonomy" id="35708"/>
    <lineage>
        <taxon>Eukaryota</taxon>
        <taxon>Viridiplantae</taxon>
        <taxon>Streptophyta</taxon>
        <taxon>Embryophyta</taxon>
        <taxon>Tracheophyta</taxon>
        <taxon>Spermatophyta</taxon>
        <taxon>Magnoliopsida</taxon>
        <taxon>Liliopsida</taxon>
        <taxon>Poales</taxon>
        <taxon>Poaceae</taxon>
        <taxon>PACMAD clade</taxon>
        <taxon>Arundinoideae</taxon>
        <taxon>Arundineae</taxon>
        <taxon>Arundo</taxon>
    </lineage>
</organism>